<keyword evidence="5" id="KW-0408">Iron</keyword>
<dbReference type="InterPro" id="IPR002401">
    <property type="entry name" value="Cyt_P450_E_grp-I"/>
</dbReference>
<evidence type="ECO:0000256" key="5">
    <source>
        <dbReference type="ARBA" id="ARBA00023004"/>
    </source>
</evidence>
<comment type="similarity">
    <text evidence="1">Belongs to the cytochrome P450 family.</text>
</comment>
<dbReference type="Pfam" id="PF00067">
    <property type="entry name" value="p450"/>
    <property type="match status" value="1"/>
</dbReference>
<name>A0ABR2U8J6_9ROSI</name>
<evidence type="ECO:0000256" key="6">
    <source>
        <dbReference type="ARBA" id="ARBA00023033"/>
    </source>
</evidence>
<dbReference type="PRINTS" id="PR00463">
    <property type="entry name" value="EP450I"/>
</dbReference>
<keyword evidence="8" id="KW-1185">Reference proteome</keyword>
<evidence type="ECO:0000313" key="7">
    <source>
        <dbReference type="EMBL" id="KAK9045876.1"/>
    </source>
</evidence>
<reference evidence="7 8" key="1">
    <citation type="journal article" date="2024" name="G3 (Bethesda)">
        <title>Genome assembly of Hibiscus sabdariffa L. provides insights into metabolisms of medicinal natural products.</title>
        <authorList>
            <person name="Kim T."/>
        </authorList>
    </citation>
    <scope>NUCLEOTIDE SEQUENCE [LARGE SCALE GENOMIC DNA]</scope>
    <source>
        <strain evidence="7">TK-2024</strain>
        <tissue evidence="7">Old leaves</tissue>
    </source>
</reference>
<dbReference type="SUPFAM" id="SSF48264">
    <property type="entry name" value="Cytochrome P450"/>
    <property type="match status" value="1"/>
</dbReference>
<evidence type="ECO:0000256" key="1">
    <source>
        <dbReference type="ARBA" id="ARBA00010617"/>
    </source>
</evidence>
<keyword evidence="6" id="KW-0503">Monooxygenase</keyword>
<dbReference type="Proteomes" id="UP001396334">
    <property type="component" value="Unassembled WGS sequence"/>
</dbReference>
<dbReference type="PANTHER" id="PTHR47953">
    <property type="entry name" value="OS08G0105600 PROTEIN"/>
    <property type="match status" value="1"/>
</dbReference>
<evidence type="ECO:0000256" key="3">
    <source>
        <dbReference type="ARBA" id="ARBA00022723"/>
    </source>
</evidence>
<dbReference type="EMBL" id="JBBPBN010000001">
    <property type="protein sequence ID" value="KAK9045876.1"/>
    <property type="molecule type" value="Genomic_DNA"/>
</dbReference>
<evidence type="ECO:0008006" key="9">
    <source>
        <dbReference type="Google" id="ProtNLM"/>
    </source>
</evidence>
<gene>
    <name evidence="7" type="ORF">V6N11_051779</name>
</gene>
<evidence type="ECO:0000256" key="4">
    <source>
        <dbReference type="ARBA" id="ARBA00023002"/>
    </source>
</evidence>
<dbReference type="InterPro" id="IPR036396">
    <property type="entry name" value="Cyt_P450_sf"/>
</dbReference>
<keyword evidence="2" id="KW-0349">Heme</keyword>
<comment type="caution">
    <text evidence="7">The sequence shown here is derived from an EMBL/GenBank/DDBJ whole genome shotgun (WGS) entry which is preliminary data.</text>
</comment>
<keyword evidence="4" id="KW-0560">Oxidoreductase</keyword>
<protein>
    <recommendedName>
        <fullName evidence="9">Cytochrome P450</fullName>
    </recommendedName>
</protein>
<evidence type="ECO:0000313" key="8">
    <source>
        <dbReference type="Proteomes" id="UP001396334"/>
    </source>
</evidence>
<accession>A0ABR2U8J6</accession>
<sequence length="166" mass="19244">MENRSESSDGIHMTIDNVKAIMLDMFASGTNTTFITLDWTKIELVMNHKVLEIAQVEVRKVVGERRVVLETHLLKLEYVIVFTNETFRLHRPAPVLLPRESIEDVTINGFDIPAKTRIFVNAWKIGRDLDLWKHAESFMPERFLHSVIDLKGQDFWLIPFGVGQRI</sequence>
<dbReference type="PANTHER" id="PTHR47953:SF16">
    <property type="entry name" value="CYTOCHROME P450 71D8"/>
    <property type="match status" value="1"/>
</dbReference>
<keyword evidence="3" id="KW-0479">Metal-binding</keyword>
<dbReference type="InterPro" id="IPR052306">
    <property type="entry name" value="CYP450_71D"/>
</dbReference>
<proteinExistence type="inferred from homology"/>
<dbReference type="Gene3D" id="1.10.630.10">
    <property type="entry name" value="Cytochrome P450"/>
    <property type="match status" value="1"/>
</dbReference>
<organism evidence="7 8">
    <name type="scientific">Hibiscus sabdariffa</name>
    <name type="common">roselle</name>
    <dbReference type="NCBI Taxonomy" id="183260"/>
    <lineage>
        <taxon>Eukaryota</taxon>
        <taxon>Viridiplantae</taxon>
        <taxon>Streptophyta</taxon>
        <taxon>Embryophyta</taxon>
        <taxon>Tracheophyta</taxon>
        <taxon>Spermatophyta</taxon>
        <taxon>Magnoliopsida</taxon>
        <taxon>eudicotyledons</taxon>
        <taxon>Gunneridae</taxon>
        <taxon>Pentapetalae</taxon>
        <taxon>rosids</taxon>
        <taxon>malvids</taxon>
        <taxon>Malvales</taxon>
        <taxon>Malvaceae</taxon>
        <taxon>Malvoideae</taxon>
        <taxon>Hibiscus</taxon>
    </lineage>
</organism>
<evidence type="ECO:0000256" key="2">
    <source>
        <dbReference type="ARBA" id="ARBA00022617"/>
    </source>
</evidence>
<dbReference type="InterPro" id="IPR001128">
    <property type="entry name" value="Cyt_P450"/>
</dbReference>